<keyword evidence="3" id="KW-1185">Reference proteome</keyword>
<evidence type="ECO:0000313" key="2">
    <source>
        <dbReference type="EMBL" id="ACO37052.1"/>
    </source>
</evidence>
<dbReference type="SMR" id="C1KFP1"/>
<sequence length="351" mass="38306">MQIKRLSDILASLIDNTTARTTLINDFTPGSVIRSIYEAVAMQLEEYYYLQEENISWGIQNGVLSSFGFSPREATPAYGDIDITFYGPLSQDTTIPRGTTFYSSNDLYSQTYVLQEPYLVRAGSIKATVTAYCTQVGSAGNIPAAVLDSCSGMQTGIYKVTNTDAILTGTDEESVDEERLRFNEFVDTRGRGTVKAMDYAARTIPEVTGVYIDETVGHVTVYAHDANGDLSDALINEIATAEEDYRPVAIPWDVQPVSKNLLDIEVSVTVTNYRMVPSDFTDNLSNYIGSYLDNFSAGDDLIISALESRIRAFSPLIYDVSVTNPSGNVAVAPNEIIRAGTASIIISNEVG</sequence>
<reference evidence="2 3" key="1">
    <citation type="journal article" date="2009" name="Gene">
        <title>Genome of a virulent bacteriophage Lb338-1 that lyses the probiotic Lactobacillus paracasei cheese strain.</title>
        <authorList>
            <person name="Alemayehu D."/>
            <person name="Ross R.P."/>
            <person name="O'Sullivan O."/>
            <person name="Coffey A."/>
            <person name="Stanton C."/>
            <person name="Fitzgerald G.F."/>
            <person name="McAuliffe O."/>
        </authorList>
    </citation>
    <scope>NUCLEOTIDE SEQUENCE [LARGE SCALE GENOMIC DNA]</scope>
    <source>
        <strain evidence="2">Lb338-1</strain>
    </source>
</reference>
<organism evidence="2 3">
    <name type="scientific">Lactobacillus phage Lb338-1</name>
    <dbReference type="NCBI Taxonomy" id="2892342"/>
    <lineage>
        <taxon>Viruses</taxon>
        <taxon>Duplodnaviria</taxon>
        <taxon>Heunggongvirae</taxon>
        <taxon>Uroviricota</taxon>
        <taxon>Caudoviricetes</taxon>
        <taxon>Herelleviridae</taxon>
        <taxon>Mooreparkvirus</taxon>
        <taxon>Mooreparkvirus Lb3381</taxon>
    </lineage>
</organism>
<dbReference type="OrthoDB" id="4066at10239"/>
<dbReference type="Proteomes" id="UP000001878">
    <property type="component" value="Segment"/>
</dbReference>
<dbReference type="Pfam" id="PF04865">
    <property type="entry name" value="Baseplate_J"/>
    <property type="match status" value="1"/>
</dbReference>
<evidence type="ECO:0000313" key="3">
    <source>
        <dbReference type="Proteomes" id="UP000001878"/>
    </source>
</evidence>
<feature type="domain" description="Baseplate protein J-like barrel" evidence="1">
    <location>
        <begin position="84"/>
        <end position="169"/>
    </location>
</feature>
<name>C1KFP1_9CAUD</name>
<dbReference type="GeneID" id="7750986"/>
<gene>
    <name evidence="2" type="ORF">lb338_phage_131</name>
</gene>
<proteinExistence type="predicted"/>
<evidence type="ECO:0000259" key="1">
    <source>
        <dbReference type="Pfam" id="PF04865"/>
    </source>
</evidence>
<dbReference type="KEGG" id="vg:7750986"/>
<dbReference type="EMBL" id="FJ822135">
    <property type="protein sequence ID" value="ACO37052.1"/>
    <property type="molecule type" value="Genomic_DNA"/>
</dbReference>
<dbReference type="InterPro" id="IPR006949">
    <property type="entry name" value="Barrel_Baseplate_J-like"/>
</dbReference>
<protein>
    <recommendedName>
        <fullName evidence="1">Baseplate protein J-like barrel domain-containing protein</fullName>
    </recommendedName>
</protein>
<dbReference type="RefSeq" id="YP_002790810.1">
    <property type="nucleotide sequence ID" value="NC_012530.1"/>
</dbReference>
<accession>C1KFP1</accession>